<accession>A0A6L9Q785</accession>
<reference evidence="1 2" key="1">
    <citation type="submission" date="2020-01" db="EMBL/GenBank/DDBJ databases">
        <title>Insect and environment-associated Actinomycetes.</title>
        <authorList>
            <person name="Currrie C."/>
            <person name="Chevrette M."/>
            <person name="Carlson C."/>
            <person name="Stubbendieck R."/>
            <person name="Wendt-Pienkowski E."/>
        </authorList>
    </citation>
    <scope>NUCLEOTIDE SEQUENCE [LARGE SCALE GENOMIC DNA]</scope>
    <source>
        <strain evidence="1 2">SID10258</strain>
    </source>
</reference>
<protein>
    <submittedName>
        <fullName evidence="1">Uncharacterized protein</fullName>
    </submittedName>
</protein>
<organism evidence="1 2">
    <name type="scientific">Actinomadura bangladeshensis</name>
    <dbReference type="NCBI Taxonomy" id="453573"/>
    <lineage>
        <taxon>Bacteria</taxon>
        <taxon>Bacillati</taxon>
        <taxon>Actinomycetota</taxon>
        <taxon>Actinomycetes</taxon>
        <taxon>Streptosporangiales</taxon>
        <taxon>Thermomonosporaceae</taxon>
        <taxon>Actinomadura</taxon>
    </lineage>
</organism>
<dbReference type="EMBL" id="JAAGLI010000003">
    <property type="protein sequence ID" value="NEA20956.1"/>
    <property type="molecule type" value="Genomic_DNA"/>
</dbReference>
<name>A0A6L9Q785_9ACTN</name>
<proteinExistence type="predicted"/>
<evidence type="ECO:0000313" key="2">
    <source>
        <dbReference type="Proteomes" id="UP000475532"/>
    </source>
</evidence>
<evidence type="ECO:0000313" key="1">
    <source>
        <dbReference type="EMBL" id="NEA20956.1"/>
    </source>
</evidence>
<sequence length="46" mass="5293">MPVSWKVVYFALPAAVAWDPPRRDCHEAARELRRMVVLSVRAEITV</sequence>
<gene>
    <name evidence="1" type="ORF">G3I70_00365</name>
</gene>
<dbReference type="Proteomes" id="UP000475532">
    <property type="component" value="Unassembled WGS sequence"/>
</dbReference>
<comment type="caution">
    <text evidence="1">The sequence shown here is derived from an EMBL/GenBank/DDBJ whole genome shotgun (WGS) entry which is preliminary data.</text>
</comment>
<dbReference type="AlphaFoldDB" id="A0A6L9Q785"/>
<dbReference type="RefSeq" id="WP_163052526.1">
    <property type="nucleotide sequence ID" value="NZ_JAAGLI010000003.1"/>
</dbReference>